<evidence type="ECO:0000256" key="1">
    <source>
        <dbReference type="ARBA" id="ARBA00022729"/>
    </source>
</evidence>
<reference evidence="4" key="3">
    <citation type="submission" date="2019-09" db="EMBL/GenBank/DDBJ databases">
        <authorList>
            <person name="Zhang D.-C."/>
        </authorList>
    </citation>
    <scope>NUCLEOTIDE SEQUENCE</scope>
    <source>
        <strain evidence="4">RU-4-M-4</strain>
    </source>
</reference>
<reference evidence="4 7" key="1">
    <citation type="journal article" date="2015" name="Int. J. Syst. Evol. Microbiol.">
        <title>Algibacter amylolyticus sp. nov., isolated from intertidal sediment.</title>
        <authorList>
            <person name="Zhang D.C."/>
            <person name="Wu J."/>
            <person name="Neuner K."/>
            <person name="Yao J."/>
            <person name="Margesin R."/>
        </authorList>
    </citation>
    <scope>NUCLEOTIDE SEQUENCE [LARGE SCALE GENOMIC DNA]</scope>
    <source>
        <strain evidence="4 7">RU-4-M-4</strain>
    </source>
</reference>
<dbReference type="OrthoDB" id="1345084at2"/>
<organism evidence="4 7">
    <name type="scientific">Algibacter amylolyticus</name>
    <dbReference type="NCBI Taxonomy" id="1608400"/>
    <lineage>
        <taxon>Bacteria</taxon>
        <taxon>Pseudomonadati</taxon>
        <taxon>Bacteroidota</taxon>
        <taxon>Flavobacteriia</taxon>
        <taxon>Flavobacteriales</taxon>
        <taxon>Flavobacteriaceae</taxon>
        <taxon>Algibacter</taxon>
    </lineage>
</organism>
<dbReference type="Proteomes" id="UP000322315">
    <property type="component" value="Unassembled WGS sequence"/>
</dbReference>
<dbReference type="Proteomes" id="UP000315145">
    <property type="component" value="Unassembled WGS sequence"/>
</dbReference>
<evidence type="ECO:0000313" key="6">
    <source>
        <dbReference type="Proteomes" id="UP000315145"/>
    </source>
</evidence>
<keyword evidence="6" id="KW-1185">Reference proteome</keyword>
<gene>
    <name evidence="4" type="ORF">F2B50_07995</name>
    <name evidence="5" type="ORF">FPF71_07995</name>
</gene>
<evidence type="ECO:0000259" key="3">
    <source>
        <dbReference type="Pfam" id="PF18962"/>
    </source>
</evidence>
<dbReference type="InterPro" id="IPR026444">
    <property type="entry name" value="Secre_tail"/>
</dbReference>
<dbReference type="Pfam" id="PF18962">
    <property type="entry name" value="Por_Secre_tail"/>
    <property type="match status" value="1"/>
</dbReference>
<evidence type="ECO:0000313" key="4">
    <source>
        <dbReference type="EMBL" id="KAA5825127.1"/>
    </source>
</evidence>
<comment type="caution">
    <text evidence="4">The sequence shown here is derived from an EMBL/GenBank/DDBJ whole genome shotgun (WGS) entry which is preliminary data.</text>
</comment>
<feature type="domain" description="Secretion system C-terminal sorting" evidence="3">
    <location>
        <begin position="180"/>
        <end position="253"/>
    </location>
</feature>
<evidence type="ECO:0000313" key="7">
    <source>
        <dbReference type="Proteomes" id="UP000322315"/>
    </source>
</evidence>
<reference evidence="5 6" key="2">
    <citation type="submission" date="2019-07" db="EMBL/GenBank/DDBJ databases">
        <title>Algibacter marinivivus sp. nov., isolated from the surface of a marine red alga.</title>
        <authorList>
            <person name="Zhong X."/>
            <person name="Xu W."/>
            <person name="Zhang Y."/>
            <person name="Zhang Q."/>
            <person name="Du Z."/>
        </authorList>
    </citation>
    <scope>NUCLEOTIDE SEQUENCE [LARGE SCALE GENOMIC DNA]</scope>
    <source>
        <strain evidence="5 6">RU-4-M-4</strain>
    </source>
</reference>
<protein>
    <submittedName>
        <fullName evidence="4">T9SS type A sorting domain-containing protein</fullName>
    </submittedName>
</protein>
<evidence type="ECO:0000256" key="2">
    <source>
        <dbReference type="SAM" id="SignalP"/>
    </source>
</evidence>
<dbReference type="EMBL" id="VWRS01000004">
    <property type="protein sequence ID" value="KAA5825127.1"/>
    <property type="molecule type" value="Genomic_DNA"/>
</dbReference>
<feature type="signal peptide" evidence="2">
    <location>
        <begin position="1"/>
        <end position="19"/>
    </location>
</feature>
<proteinExistence type="predicted"/>
<keyword evidence="1 2" id="KW-0732">Signal</keyword>
<dbReference type="RefSeq" id="WP_144116159.1">
    <property type="nucleotide sequence ID" value="NZ_JACHGE010000005.1"/>
</dbReference>
<accession>A0A5M7BA60</accession>
<dbReference type="NCBIfam" id="TIGR04183">
    <property type="entry name" value="Por_Secre_tail"/>
    <property type="match status" value="1"/>
</dbReference>
<feature type="chain" id="PRO_5024306757" evidence="2">
    <location>
        <begin position="20"/>
        <end position="255"/>
    </location>
</feature>
<dbReference type="AlphaFoldDB" id="A0A5M7BA60"/>
<sequence length="255" mass="27431">MKKITLTMVLSIFTIVCFGQTNGDTGYIKTSDGNYVTLADASPSSITGTADTNSILTYNVIDDTDPNNVIVSFQSVAFTPNYLRYYTGGGNFDAPLGLGTLGNARYIITKGTNNEFQLAPFKTGINGMPQGTYVVAYTASVPKISSGIVSGAAGTDETFTWEVVTSLSTNDNIISNDIKMYPSVAQDIVKLNFGSKIEGKLSLKIYSLLGKQVKSLDYDFPKGTKEINITALNSGMYILALEHAGKKQSFKLLVK</sequence>
<name>A0A5M7BA60_9FLAO</name>
<evidence type="ECO:0000313" key="5">
    <source>
        <dbReference type="EMBL" id="TSJ77621.1"/>
    </source>
</evidence>
<dbReference type="EMBL" id="VMBF01000004">
    <property type="protein sequence ID" value="TSJ77621.1"/>
    <property type="molecule type" value="Genomic_DNA"/>
</dbReference>